<dbReference type="SUPFAM" id="SSF56219">
    <property type="entry name" value="DNase I-like"/>
    <property type="match status" value="1"/>
</dbReference>
<dbReference type="GO" id="GO:0003964">
    <property type="term" value="F:RNA-directed DNA polymerase activity"/>
    <property type="evidence" value="ECO:0007669"/>
    <property type="project" value="UniProtKB-KW"/>
</dbReference>
<feature type="region of interest" description="Disordered" evidence="1">
    <location>
        <begin position="348"/>
        <end position="562"/>
    </location>
</feature>
<evidence type="ECO:0000256" key="1">
    <source>
        <dbReference type="SAM" id="MobiDB-lite"/>
    </source>
</evidence>
<dbReference type="Pfam" id="PF03372">
    <property type="entry name" value="Exo_endo_phos"/>
    <property type="match status" value="1"/>
</dbReference>
<accession>A0A4C1YKY7</accession>
<name>A0A4C1YKY7_EUMVA</name>
<evidence type="ECO:0000313" key="4">
    <source>
        <dbReference type="Proteomes" id="UP000299102"/>
    </source>
</evidence>
<evidence type="ECO:0000259" key="2">
    <source>
        <dbReference type="PROSITE" id="PS50878"/>
    </source>
</evidence>
<sequence>MRDISDPARSRRIPNPVLLAGRRHPRSSMDIRSQNRLGWSRRRSKSRQMPIPPQNHQKDWERMMMTMTPPIRTTTAVTRGHVTHCRLSPIQESAPKRADQRTSIDAETPRSPSPEQYAELTLNSTAYAVLAVEAGEGRERYLSPSPTLSPIKTYAAMAASPPRPKSQLQDNERRISPGSSTVATGMEAGTATVQSGVAADADATTQGVRGYPPLVVESLPNWSARKDNHITWFCYAPVDRDKGWYPGTAGGHRSRGDRHGAAETRIPSRICTADTSTQRKTGVPVLRQTRAHQPGWTPATVWSEHTPQHAWSHHRGMERSNGSPTMPSLPDVRAFISELPSAAAMRTLRRRSPGGRLPEAPGSKTHVRKLPRPPPGKRQEMSGLSKGSSSKRDHDPPPHTNRTGPHYWTSAASSGAGSGRGSPIRCDRPPRNAPDNDCPTERRTRTRTVNNSPGAASELARQTRAVHPNQGTENGETQHGRKENWEAEETENRSIPTPTSPGSICRPANTPANTSLSRIQTRSSVNDEVVTSDTNGAANATDSSQAAPDDASNACNTRAPPMGPLNFARPPARVTHGSQQLVPLTWVQARMMRPCGQLPDLRTLVQSQDIHIVLLGETKLRPRQQLRLPNFFVYRRDEVSPHGIAFRGTAVLVRRDIVHGGLEQPEFTDTRSIGVRVGAAEADLRLFAAYRPPGSHFCSSDFHTIFDDSTPTILAGDLNAKHTAWGSRVISPAGRQLLQDSEQHGYEVIGPDTPSHIPTNPRFRADVLDVVLCHQLPYPIYVEVLYDMDTQHLPILITLGTTAHMTPARPPTHRTDWDAFKSALGELHIGKSFSCPEEIDSAAQRLTEEVQAAYSAATTRLPARTNRRWDLPPHLKLALQKKRNLQKLWARTRCPRIKRELNHITQDLRQAVLTFRGAAWEETIEQAGEDWKSLHQLCRRLTRSPAPVCPLFDKTGTRRYAARERAEILAEHLEEQFTPHTPSDTPEAASHHVQVERRVEEFRMAPVPPLPGDYFVSPAETGKMISRLPKRKAPGPDGIPTAAIRQLPRRAMVAMTRLFNGILRTGHFPKNWKMGRVIAIPKAGKDPRLATSQRPITLLSHIAKLFERIALRRLLRHLTPRQEQFGFRSGHSTTLQLARVLHHMAAEHNRGRRTVGVFLDIEKAFDRVWHPGLVFKLLNTQIPPALIRTVASFLEGRSFFVAVEDATSDPRPIHAGVPQGSCLSPCLYGVYTDDIPTLAGQLQDWEGTSYSRYTLTTVRTSHHPVGLTWLRPKSEGPRPIARMAGQMASRRKRYEDGRHTDRPAACHATEIKTRGQDVEWQTKVRYLGVQIDRSMRMAAQVEQAIHQSRAARACCASAPIAPAAQGQTRPIQGLHTFPVNICGTSMVRTLLHITEEEDPSPAEHRPTDDRGSGSVCIK</sequence>
<feature type="region of interest" description="Disordered" evidence="1">
    <location>
        <begin position="161"/>
        <end position="185"/>
    </location>
</feature>
<dbReference type="SUPFAM" id="SSF56672">
    <property type="entry name" value="DNA/RNA polymerases"/>
    <property type="match status" value="1"/>
</dbReference>
<keyword evidence="3" id="KW-0808">Transferase</keyword>
<dbReference type="OrthoDB" id="412981at2759"/>
<feature type="compositionally biased region" description="Polar residues" evidence="1">
    <location>
        <begin position="493"/>
        <end position="502"/>
    </location>
</feature>
<feature type="compositionally biased region" description="Basic and acidic residues" evidence="1">
    <location>
        <begin position="1401"/>
        <end position="1411"/>
    </location>
</feature>
<dbReference type="InterPro" id="IPR005135">
    <property type="entry name" value="Endo/exonuclease/phosphatase"/>
</dbReference>
<dbReference type="Proteomes" id="UP000299102">
    <property type="component" value="Unassembled WGS sequence"/>
</dbReference>
<feature type="region of interest" description="Disordered" evidence="1">
    <location>
        <begin position="1"/>
        <end position="56"/>
    </location>
</feature>
<proteinExistence type="predicted"/>
<dbReference type="Gene3D" id="3.60.10.10">
    <property type="entry name" value="Endonuclease/exonuclease/phosphatase"/>
    <property type="match status" value="1"/>
</dbReference>
<dbReference type="Pfam" id="PF00078">
    <property type="entry name" value="RVT_1"/>
    <property type="match status" value="1"/>
</dbReference>
<feature type="domain" description="Reverse transcriptase" evidence="2">
    <location>
        <begin position="1061"/>
        <end position="1331"/>
    </location>
</feature>
<gene>
    <name evidence="3" type="primary">pol</name>
    <name evidence="3" type="ORF">EVAR_82423_1</name>
</gene>
<evidence type="ECO:0000313" key="3">
    <source>
        <dbReference type="EMBL" id="GBP75005.1"/>
    </source>
</evidence>
<dbReference type="CDD" id="cd01650">
    <property type="entry name" value="RT_nLTR_like"/>
    <property type="match status" value="1"/>
</dbReference>
<dbReference type="InterPro" id="IPR043502">
    <property type="entry name" value="DNA/RNA_pol_sf"/>
</dbReference>
<keyword evidence="4" id="KW-1185">Reference proteome</keyword>
<comment type="caution">
    <text evidence="3">The sequence shown here is derived from an EMBL/GenBank/DDBJ whole genome shotgun (WGS) entry which is preliminary data.</text>
</comment>
<organism evidence="3 4">
    <name type="scientific">Eumeta variegata</name>
    <name type="common">Bagworm moth</name>
    <name type="synonym">Eumeta japonica</name>
    <dbReference type="NCBI Taxonomy" id="151549"/>
    <lineage>
        <taxon>Eukaryota</taxon>
        <taxon>Metazoa</taxon>
        <taxon>Ecdysozoa</taxon>
        <taxon>Arthropoda</taxon>
        <taxon>Hexapoda</taxon>
        <taxon>Insecta</taxon>
        <taxon>Pterygota</taxon>
        <taxon>Neoptera</taxon>
        <taxon>Endopterygota</taxon>
        <taxon>Lepidoptera</taxon>
        <taxon>Glossata</taxon>
        <taxon>Ditrysia</taxon>
        <taxon>Tineoidea</taxon>
        <taxon>Psychidae</taxon>
        <taxon>Oiketicinae</taxon>
        <taxon>Eumeta</taxon>
    </lineage>
</organism>
<keyword evidence="3" id="KW-0695">RNA-directed DNA polymerase</keyword>
<protein>
    <submittedName>
        <fullName evidence="3">RNA-directed DNA polymerase from mobile element jockey</fullName>
    </submittedName>
</protein>
<feature type="compositionally biased region" description="Basic and acidic residues" evidence="1">
    <location>
        <begin position="94"/>
        <end position="108"/>
    </location>
</feature>
<feature type="compositionally biased region" description="Basic and acidic residues" evidence="1">
    <location>
        <begin position="476"/>
        <end position="485"/>
    </location>
</feature>
<feature type="compositionally biased region" description="Polar residues" evidence="1">
    <location>
        <begin position="510"/>
        <end position="546"/>
    </location>
</feature>
<dbReference type="PANTHER" id="PTHR19446">
    <property type="entry name" value="REVERSE TRANSCRIPTASES"/>
    <property type="match status" value="1"/>
</dbReference>
<reference evidence="3 4" key="1">
    <citation type="journal article" date="2019" name="Commun. Biol.">
        <title>The bagworm genome reveals a unique fibroin gene that provides high tensile strength.</title>
        <authorList>
            <person name="Kono N."/>
            <person name="Nakamura H."/>
            <person name="Ohtoshi R."/>
            <person name="Tomita M."/>
            <person name="Numata K."/>
            <person name="Arakawa K."/>
        </authorList>
    </citation>
    <scope>NUCLEOTIDE SEQUENCE [LARGE SCALE GENOMIC DNA]</scope>
</reference>
<feature type="region of interest" description="Disordered" evidence="1">
    <location>
        <begin position="87"/>
        <end position="115"/>
    </location>
</feature>
<feature type="region of interest" description="Disordered" evidence="1">
    <location>
        <begin position="1395"/>
        <end position="1418"/>
    </location>
</feature>
<dbReference type="PROSITE" id="PS50878">
    <property type="entry name" value="RT_POL"/>
    <property type="match status" value="1"/>
</dbReference>
<keyword evidence="3" id="KW-0548">Nucleotidyltransferase</keyword>
<feature type="region of interest" description="Disordered" evidence="1">
    <location>
        <begin position="307"/>
        <end position="330"/>
    </location>
</feature>
<dbReference type="EMBL" id="BGZK01001232">
    <property type="protein sequence ID" value="GBP75005.1"/>
    <property type="molecule type" value="Genomic_DNA"/>
</dbReference>
<dbReference type="InterPro" id="IPR000477">
    <property type="entry name" value="RT_dom"/>
</dbReference>
<dbReference type="InterPro" id="IPR036691">
    <property type="entry name" value="Endo/exonu/phosph_ase_sf"/>
</dbReference>